<protein>
    <submittedName>
        <fullName evidence="1">KRAB-A domain-containing protein 2-like</fullName>
    </submittedName>
</protein>
<dbReference type="EMBL" id="VUJU01002386">
    <property type="protein sequence ID" value="KAF0761458.1"/>
    <property type="molecule type" value="Genomic_DNA"/>
</dbReference>
<comment type="caution">
    <text evidence="1">The sequence shown here is derived from an EMBL/GenBank/DDBJ whole genome shotgun (WGS) entry which is preliminary data.</text>
</comment>
<organism evidence="1 2">
    <name type="scientific">Aphis craccivora</name>
    <name type="common">Cowpea aphid</name>
    <dbReference type="NCBI Taxonomy" id="307492"/>
    <lineage>
        <taxon>Eukaryota</taxon>
        <taxon>Metazoa</taxon>
        <taxon>Ecdysozoa</taxon>
        <taxon>Arthropoda</taxon>
        <taxon>Hexapoda</taxon>
        <taxon>Insecta</taxon>
        <taxon>Pterygota</taxon>
        <taxon>Neoptera</taxon>
        <taxon>Paraneoptera</taxon>
        <taxon>Hemiptera</taxon>
        <taxon>Sternorrhyncha</taxon>
        <taxon>Aphidomorpha</taxon>
        <taxon>Aphidoidea</taxon>
        <taxon>Aphididae</taxon>
        <taxon>Aphidini</taxon>
        <taxon>Aphis</taxon>
        <taxon>Aphis</taxon>
    </lineage>
</organism>
<sequence>MYSRNQFKLCKESFITTKEVPENIISLREVARQNSNLGGQGYNRCGCTQKCKTKKCKCKASAYIALEGFGHCTQCPSSMGKNLFTCNGLKSTVGPLAIAYFTRIQNNNLILIL</sequence>
<feature type="non-terminal residue" evidence="1">
    <location>
        <position position="113"/>
    </location>
</feature>
<name>A0A6G0YUQ2_APHCR</name>
<evidence type="ECO:0000313" key="1">
    <source>
        <dbReference type="EMBL" id="KAF0761458.1"/>
    </source>
</evidence>
<reference evidence="1 2" key="1">
    <citation type="submission" date="2019-08" db="EMBL/GenBank/DDBJ databases">
        <title>Whole genome of Aphis craccivora.</title>
        <authorList>
            <person name="Voronova N.V."/>
            <person name="Shulinski R.S."/>
            <person name="Bandarenka Y.V."/>
            <person name="Zhorov D.G."/>
            <person name="Warner D."/>
        </authorList>
    </citation>
    <scope>NUCLEOTIDE SEQUENCE [LARGE SCALE GENOMIC DNA]</scope>
    <source>
        <strain evidence="1">180601</strain>
        <tissue evidence="1">Whole Body</tissue>
    </source>
</reference>
<accession>A0A6G0YUQ2</accession>
<keyword evidence="2" id="KW-1185">Reference proteome</keyword>
<dbReference type="AlphaFoldDB" id="A0A6G0YUQ2"/>
<dbReference type="Proteomes" id="UP000478052">
    <property type="component" value="Unassembled WGS sequence"/>
</dbReference>
<evidence type="ECO:0000313" key="2">
    <source>
        <dbReference type="Proteomes" id="UP000478052"/>
    </source>
</evidence>
<proteinExistence type="predicted"/>
<gene>
    <name evidence="1" type="ORF">FWK35_00013204</name>
</gene>